<protein>
    <submittedName>
        <fullName evidence="2">Uncharacterized protein</fullName>
    </submittedName>
</protein>
<sequence>MIRTEELPTARQHSGYHLLIMQYDSKTCRFCSLDSSSLYERVIGMCLLQGRDAHCPPATLWMIYTHLLDIMDQKHYLVDLSLTDSIRSDLETTVPPQVLTSCVTTSVLFAAFLERNTVEPSSSMNESFEVSQRLPFASETGREPLVEKKQASRIPHKKRNRNRIVVHLLVTAAGLLVLFGVYILLRVYVFENSVVDVSILEAEKCPACAGQSICHAFFRGEVHFSVLHRSRLAHKPFNSASYGIPGSMGRSSTHLSVDVLPFHQNRYRCSVNSQLFCGVMLVLRLFCLQVLISHIMSSYSCKFIEKAK</sequence>
<feature type="transmembrane region" description="Helical" evidence="1">
    <location>
        <begin position="164"/>
        <end position="185"/>
    </location>
</feature>
<accession>A0A8J4TBA1</accession>
<dbReference type="EMBL" id="LUCH01005562">
    <property type="protein sequence ID" value="KAF5397964.1"/>
    <property type="molecule type" value="Genomic_DNA"/>
</dbReference>
<reference evidence="2" key="1">
    <citation type="submission" date="2019-05" db="EMBL/GenBank/DDBJ databases">
        <title>Annotation for the trematode Paragonimus heterotremus.</title>
        <authorList>
            <person name="Choi Y.-J."/>
        </authorList>
    </citation>
    <scope>NUCLEOTIDE SEQUENCE</scope>
    <source>
        <strain evidence="2">LC</strain>
    </source>
</reference>
<evidence type="ECO:0000313" key="3">
    <source>
        <dbReference type="Proteomes" id="UP000748531"/>
    </source>
</evidence>
<name>A0A8J4TBA1_9TREM</name>
<keyword evidence="1" id="KW-0472">Membrane</keyword>
<keyword evidence="1" id="KW-0812">Transmembrane</keyword>
<organism evidence="2 3">
    <name type="scientific">Paragonimus heterotremus</name>
    <dbReference type="NCBI Taxonomy" id="100268"/>
    <lineage>
        <taxon>Eukaryota</taxon>
        <taxon>Metazoa</taxon>
        <taxon>Spiralia</taxon>
        <taxon>Lophotrochozoa</taxon>
        <taxon>Platyhelminthes</taxon>
        <taxon>Trematoda</taxon>
        <taxon>Digenea</taxon>
        <taxon>Plagiorchiida</taxon>
        <taxon>Troglotremata</taxon>
        <taxon>Troglotrematidae</taxon>
        <taxon>Paragonimus</taxon>
    </lineage>
</organism>
<keyword evidence="3" id="KW-1185">Reference proteome</keyword>
<evidence type="ECO:0000313" key="2">
    <source>
        <dbReference type="EMBL" id="KAF5397964.1"/>
    </source>
</evidence>
<dbReference type="AlphaFoldDB" id="A0A8J4TBA1"/>
<feature type="transmembrane region" description="Helical" evidence="1">
    <location>
        <begin position="273"/>
        <end position="292"/>
    </location>
</feature>
<gene>
    <name evidence="2" type="ORF">PHET_08960</name>
</gene>
<comment type="caution">
    <text evidence="2">The sequence shown here is derived from an EMBL/GenBank/DDBJ whole genome shotgun (WGS) entry which is preliminary data.</text>
</comment>
<dbReference type="Proteomes" id="UP000748531">
    <property type="component" value="Unassembled WGS sequence"/>
</dbReference>
<evidence type="ECO:0000256" key="1">
    <source>
        <dbReference type="SAM" id="Phobius"/>
    </source>
</evidence>
<proteinExistence type="predicted"/>
<keyword evidence="1" id="KW-1133">Transmembrane helix</keyword>